<dbReference type="GO" id="GO:0004843">
    <property type="term" value="F:cysteine-type deubiquitinase activity"/>
    <property type="evidence" value="ECO:0007669"/>
    <property type="project" value="UniProtKB-EC"/>
</dbReference>
<evidence type="ECO:0000256" key="6">
    <source>
        <dbReference type="ARBA" id="ARBA00022807"/>
    </source>
</evidence>
<dbReference type="Pfam" id="PF02338">
    <property type="entry name" value="OTU"/>
    <property type="match status" value="1"/>
</dbReference>
<evidence type="ECO:0000259" key="8">
    <source>
        <dbReference type="PROSITE" id="PS50802"/>
    </source>
</evidence>
<dbReference type="EC" id="3.4.19.12" evidence="2"/>
<dbReference type="OrthoDB" id="415023at2759"/>
<dbReference type="SUPFAM" id="SSF54001">
    <property type="entry name" value="Cysteine proteinases"/>
    <property type="match status" value="1"/>
</dbReference>
<evidence type="ECO:0000256" key="5">
    <source>
        <dbReference type="ARBA" id="ARBA00022801"/>
    </source>
</evidence>
<comment type="catalytic activity">
    <reaction evidence="1">
        <text>Thiol-dependent hydrolysis of ester, thioester, amide, peptide and isopeptide bonds formed by the C-terminal Gly of ubiquitin (a 76-residue protein attached to proteins as an intracellular targeting signal).</text>
        <dbReference type="EC" id="3.4.19.12"/>
    </reaction>
</comment>
<dbReference type="InterPro" id="IPR050704">
    <property type="entry name" value="Peptidase_C85-like"/>
</dbReference>
<dbReference type="PANTHER" id="PTHR12419:SF10">
    <property type="entry name" value="DEUBIQUITINASE OTUD6B"/>
    <property type="match status" value="1"/>
</dbReference>
<keyword evidence="10" id="KW-1185">Reference proteome</keyword>
<dbReference type="AlphaFoldDB" id="A0A914B3F9"/>
<sequence>MADDEETLLQKHRKERKELQAQVQALKRSIPKGDKKKKKEVTTEIAKLESDLSQRQEEELSSLKEAEEDDAHTENQVNGSLPEQVGSLSLGEDGDAQPTRISKAQKRRDKKAAQEKEREARAAEDAANLESSSRRIEERKMEALLAERGLRVKEISSDGHCLYNAVQYQLGLRGTKVSMQQLREQVSDYMQSHADDFMCFLSKPDSGDPYTLEDYEKYCRDIATTAAWGGHHEISAMTHLFKLPIQIIQADSPTLTIGEQFQQQPLVLSYHRHAYGLGEHYNSTMPVSSQEQQGEDKGL</sequence>
<dbReference type="InterPro" id="IPR003323">
    <property type="entry name" value="OTU_dom"/>
</dbReference>
<dbReference type="OMA" id="YELGAHY"/>
<dbReference type="Gene3D" id="3.90.70.80">
    <property type="match status" value="1"/>
</dbReference>
<keyword evidence="5" id="KW-0378">Hydrolase</keyword>
<dbReference type="GO" id="GO:0006508">
    <property type="term" value="P:proteolysis"/>
    <property type="evidence" value="ECO:0007669"/>
    <property type="project" value="UniProtKB-KW"/>
</dbReference>
<accession>A0A914B3F9</accession>
<organism evidence="9 10">
    <name type="scientific">Patiria miniata</name>
    <name type="common">Bat star</name>
    <name type="synonym">Asterina miniata</name>
    <dbReference type="NCBI Taxonomy" id="46514"/>
    <lineage>
        <taxon>Eukaryota</taxon>
        <taxon>Metazoa</taxon>
        <taxon>Echinodermata</taxon>
        <taxon>Eleutherozoa</taxon>
        <taxon>Asterozoa</taxon>
        <taxon>Asteroidea</taxon>
        <taxon>Valvatacea</taxon>
        <taxon>Valvatida</taxon>
        <taxon>Asterinidae</taxon>
        <taxon>Patiria</taxon>
    </lineage>
</organism>
<dbReference type="PANTHER" id="PTHR12419">
    <property type="entry name" value="OTU DOMAIN CONTAINING PROTEIN"/>
    <property type="match status" value="1"/>
</dbReference>
<feature type="region of interest" description="Disordered" evidence="7">
    <location>
        <begin position="1"/>
        <end position="134"/>
    </location>
</feature>
<dbReference type="GeneID" id="119739545"/>
<dbReference type="InterPro" id="IPR038765">
    <property type="entry name" value="Papain-like_cys_pep_sf"/>
</dbReference>
<protein>
    <recommendedName>
        <fullName evidence="2">ubiquitinyl hydrolase 1</fullName>
        <ecNumber evidence="2">3.4.19.12</ecNumber>
    </recommendedName>
</protein>
<evidence type="ECO:0000256" key="4">
    <source>
        <dbReference type="ARBA" id="ARBA00022786"/>
    </source>
</evidence>
<proteinExistence type="predicted"/>
<evidence type="ECO:0000256" key="7">
    <source>
        <dbReference type="SAM" id="MobiDB-lite"/>
    </source>
</evidence>
<evidence type="ECO:0000313" key="9">
    <source>
        <dbReference type="EnsemblMetazoa" id="XP_038070453.1"/>
    </source>
</evidence>
<dbReference type="Proteomes" id="UP000887568">
    <property type="component" value="Unplaced"/>
</dbReference>
<reference evidence="9" key="1">
    <citation type="submission" date="2022-11" db="UniProtKB">
        <authorList>
            <consortium name="EnsemblMetazoa"/>
        </authorList>
    </citation>
    <scope>IDENTIFICATION</scope>
</reference>
<dbReference type="RefSeq" id="XP_038070453.1">
    <property type="nucleotide sequence ID" value="XM_038214525.1"/>
</dbReference>
<name>A0A914B3F9_PATMI</name>
<evidence type="ECO:0000256" key="1">
    <source>
        <dbReference type="ARBA" id="ARBA00000707"/>
    </source>
</evidence>
<feature type="compositionally biased region" description="Basic and acidic residues" evidence="7">
    <location>
        <begin position="111"/>
        <end position="124"/>
    </location>
</feature>
<feature type="domain" description="OTU" evidence="8">
    <location>
        <begin position="150"/>
        <end position="287"/>
    </location>
</feature>
<dbReference type="PROSITE" id="PS50802">
    <property type="entry name" value="OTU"/>
    <property type="match status" value="1"/>
</dbReference>
<evidence type="ECO:0000313" key="10">
    <source>
        <dbReference type="Proteomes" id="UP000887568"/>
    </source>
</evidence>
<evidence type="ECO:0000256" key="3">
    <source>
        <dbReference type="ARBA" id="ARBA00022670"/>
    </source>
</evidence>
<dbReference type="EnsemblMetazoa" id="XM_038214525.1">
    <property type="protein sequence ID" value="XP_038070453.1"/>
    <property type="gene ID" value="LOC119739545"/>
</dbReference>
<dbReference type="FunFam" id="3.90.70.80:FF:000003">
    <property type="entry name" value="OTU domain-containing protein 6B"/>
    <property type="match status" value="1"/>
</dbReference>
<dbReference type="CDD" id="cd22761">
    <property type="entry name" value="OTU_OTUD6"/>
    <property type="match status" value="1"/>
</dbReference>
<dbReference type="InterPro" id="IPR049772">
    <property type="entry name" value="OTU_OTUD6"/>
</dbReference>
<keyword evidence="4" id="KW-0833">Ubl conjugation pathway</keyword>
<keyword evidence="3" id="KW-0645">Protease</keyword>
<evidence type="ECO:0000256" key="2">
    <source>
        <dbReference type="ARBA" id="ARBA00012759"/>
    </source>
</evidence>
<dbReference type="GO" id="GO:0016579">
    <property type="term" value="P:protein deubiquitination"/>
    <property type="evidence" value="ECO:0007669"/>
    <property type="project" value="TreeGrafter"/>
</dbReference>
<feature type="compositionally biased region" description="Basic and acidic residues" evidence="7">
    <location>
        <begin position="40"/>
        <end position="65"/>
    </location>
</feature>
<keyword evidence="6" id="KW-0788">Thiol protease</keyword>